<comment type="caution">
    <text evidence="1">The sequence shown here is derived from an EMBL/GenBank/DDBJ whole genome shotgun (WGS) entry which is preliminary data.</text>
</comment>
<dbReference type="EMBL" id="JNVN01004808">
    <property type="protein sequence ID" value="KHJ30200.1"/>
    <property type="molecule type" value="Genomic_DNA"/>
</dbReference>
<reference evidence="1 2" key="1">
    <citation type="journal article" date="2014" name="BMC Genomics">
        <title>Adaptive genomic structural variation in the grape powdery mildew pathogen, Erysiphe necator.</title>
        <authorList>
            <person name="Jones L."/>
            <person name="Riaz S."/>
            <person name="Morales-Cruz A."/>
            <person name="Amrine K.C."/>
            <person name="McGuire B."/>
            <person name="Gubler W.D."/>
            <person name="Walker M.A."/>
            <person name="Cantu D."/>
        </authorList>
    </citation>
    <scope>NUCLEOTIDE SEQUENCE [LARGE SCALE GENOMIC DNA]</scope>
    <source>
        <strain evidence="2">c</strain>
    </source>
</reference>
<dbReference type="AlphaFoldDB" id="A0A0B1NYT8"/>
<name>A0A0B1NYT8_UNCNE</name>
<organism evidence="1 2">
    <name type="scientific">Uncinula necator</name>
    <name type="common">Grape powdery mildew</name>
    <dbReference type="NCBI Taxonomy" id="52586"/>
    <lineage>
        <taxon>Eukaryota</taxon>
        <taxon>Fungi</taxon>
        <taxon>Dikarya</taxon>
        <taxon>Ascomycota</taxon>
        <taxon>Pezizomycotina</taxon>
        <taxon>Leotiomycetes</taxon>
        <taxon>Erysiphales</taxon>
        <taxon>Erysiphaceae</taxon>
        <taxon>Erysiphe</taxon>
    </lineage>
</organism>
<proteinExistence type="predicted"/>
<gene>
    <name evidence="1" type="ORF">EV44_g3189</name>
</gene>
<keyword evidence="2" id="KW-1185">Reference proteome</keyword>
<accession>A0A0B1NYT8</accession>
<sequence length="101" mass="11472">MWEMWFSGGDTFMGGIKMVDVLRGPSGKPLRAKWKTPAQIEALRREGKCYRYERRGSDTRIFKVLPPKRPSTMSPMVNLARSPEIENGVCDEDDLAGHSEN</sequence>
<protein>
    <submittedName>
        <fullName evidence="1">Uncharacterized protein</fullName>
    </submittedName>
</protein>
<evidence type="ECO:0000313" key="1">
    <source>
        <dbReference type="EMBL" id="KHJ30200.1"/>
    </source>
</evidence>
<evidence type="ECO:0000313" key="2">
    <source>
        <dbReference type="Proteomes" id="UP000030854"/>
    </source>
</evidence>
<dbReference type="Proteomes" id="UP000030854">
    <property type="component" value="Unassembled WGS sequence"/>
</dbReference>
<dbReference type="HOGENOM" id="CLU_2293791_0_0_1"/>